<evidence type="ECO:0000313" key="3">
    <source>
        <dbReference type="Proteomes" id="UP001610063"/>
    </source>
</evidence>
<dbReference type="InterPro" id="IPR012654">
    <property type="entry name" value="CHP02391"/>
</dbReference>
<evidence type="ECO:0000313" key="2">
    <source>
        <dbReference type="EMBL" id="MFH6983595.1"/>
    </source>
</evidence>
<protein>
    <submittedName>
        <fullName evidence="2">TIGR02391 family protein</fullName>
    </submittedName>
</protein>
<evidence type="ECO:0000259" key="1">
    <source>
        <dbReference type="Pfam" id="PF09509"/>
    </source>
</evidence>
<dbReference type="RefSeq" id="WP_395417144.1">
    <property type="nucleotide sequence ID" value="NZ_JBIPKE010000015.1"/>
</dbReference>
<dbReference type="NCBIfam" id="TIGR02391">
    <property type="entry name" value="hypoth_ymh"/>
    <property type="match status" value="1"/>
</dbReference>
<feature type="domain" description="Conserved hypothetical protein CHP02391" evidence="1">
    <location>
        <begin position="156"/>
        <end position="266"/>
    </location>
</feature>
<organism evidence="2 3">
    <name type="scientific">Marinoscillum luteum</name>
    <dbReference type="NCBI Taxonomy" id="861051"/>
    <lineage>
        <taxon>Bacteria</taxon>
        <taxon>Pseudomonadati</taxon>
        <taxon>Bacteroidota</taxon>
        <taxon>Cytophagia</taxon>
        <taxon>Cytophagales</taxon>
        <taxon>Reichenbachiellaceae</taxon>
        <taxon>Marinoscillum</taxon>
    </lineage>
</organism>
<reference evidence="2 3" key="1">
    <citation type="journal article" date="2013" name="Int. J. Syst. Evol. Microbiol.">
        <title>Marinoscillum luteum sp. nov., isolated from marine sediment.</title>
        <authorList>
            <person name="Cha I.T."/>
            <person name="Park S.J."/>
            <person name="Kim S.J."/>
            <person name="Kim J.G."/>
            <person name="Jung M.Y."/>
            <person name="Shin K.S."/>
            <person name="Kwon K.K."/>
            <person name="Yang S.H."/>
            <person name="Seo Y.S."/>
            <person name="Rhee S.K."/>
        </authorList>
    </citation>
    <scope>NUCLEOTIDE SEQUENCE [LARGE SCALE GENOMIC DNA]</scope>
    <source>
        <strain evidence="2 3">KCTC 23939</strain>
    </source>
</reference>
<accession>A0ABW7N827</accession>
<proteinExistence type="predicted"/>
<gene>
    <name evidence="2" type="ORF">ACHKAR_09105</name>
</gene>
<comment type="caution">
    <text evidence="2">The sequence shown here is derived from an EMBL/GenBank/DDBJ whole genome shotgun (WGS) entry which is preliminary data.</text>
</comment>
<keyword evidence="3" id="KW-1185">Reference proteome</keyword>
<sequence length="270" mass="30637">MSKTKKRITADIKSQIATLVQVIHPFLPLSARSKNTTTFYTIFQESRVSKYLDGFDVKRKALQNGWENVFRYHPKLPFTLIRKIVPAAIGYRKAKRDPLKQSELNSLIQALTTLGINMESELSGIEIDESVPGITVPPAELVKRLESHPLVDQIATNPLQLFKDGHYNESVRKAAERFEKEIQDRTGLTEIGKQLMGKVFSGASPTIPLNTLSTENEKNIQEGYQLIAMGMMMALRNIFSHGDENAREPEEAYEMLLFLNWLFRLLPSTT</sequence>
<name>A0ABW7N827_9BACT</name>
<dbReference type="Proteomes" id="UP001610063">
    <property type="component" value="Unassembled WGS sequence"/>
</dbReference>
<dbReference type="EMBL" id="JBIPKE010000015">
    <property type="protein sequence ID" value="MFH6983595.1"/>
    <property type="molecule type" value="Genomic_DNA"/>
</dbReference>
<dbReference type="Pfam" id="PF09509">
    <property type="entry name" value="Hypoth_Ymh"/>
    <property type="match status" value="1"/>
</dbReference>